<dbReference type="PANTHER" id="PTHR42754">
    <property type="entry name" value="ENDOGLUCANASE"/>
    <property type="match status" value="1"/>
</dbReference>
<organism evidence="2 3">
    <name type="scientific">Flavobacterium hydrocarbonoxydans</name>
    <dbReference type="NCBI Taxonomy" id="2683249"/>
    <lineage>
        <taxon>Bacteria</taxon>
        <taxon>Pseudomonadati</taxon>
        <taxon>Bacteroidota</taxon>
        <taxon>Flavobacteriia</taxon>
        <taxon>Flavobacteriales</taxon>
        <taxon>Flavobacteriaceae</taxon>
        <taxon>Flavobacterium</taxon>
    </lineage>
</organism>
<keyword evidence="1" id="KW-0732">Signal</keyword>
<dbReference type="PANTHER" id="PTHR42754:SF1">
    <property type="entry name" value="LIPOPROTEIN"/>
    <property type="match status" value="1"/>
</dbReference>
<evidence type="ECO:0000313" key="3">
    <source>
        <dbReference type="Proteomes" id="UP000471501"/>
    </source>
</evidence>
<reference evidence="2 3" key="1">
    <citation type="submission" date="2019-12" db="EMBL/GenBank/DDBJ databases">
        <authorList>
            <person name="Kim Y.S."/>
        </authorList>
    </citation>
    <scope>NUCLEOTIDE SEQUENCE [LARGE SCALE GENOMIC DNA]</scope>
    <source>
        <strain evidence="2 3">GA093</strain>
    </source>
</reference>
<dbReference type="Proteomes" id="UP000471501">
    <property type="component" value="Unassembled WGS sequence"/>
</dbReference>
<dbReference type="Pfam" id="PF17164">
    <property type="entry name" value="DUF5122"/>
    <property type="match status" value="13"/>
</dbReference>
<dbReference type="NCBIfam" id="TIGR02608">
    <property type="entry name" value="delta_60_rpt"/>
    <property type="match status" value="10"/>
</dbReference>
<dbReference type="InterPro" id="IPR013431">
    <property type="entry name" value="Delta_60_rpt"/>
</dbReference>
<sequence length="1280" mass="139389">MLKKPAVKLIFLIVLIVIFKTPNVLAQQGKLDTTFNIQDDGENGDGFDNTVRTLAVQDNGDVIAGGDYLNFNGVSNPYLNRLKPDGTIDPTFVLGEGFNGKVYTTFIQPDGKIIVGGSFTSFAGITANRLVRLQANGTYDASFNTTLETNNIIYDSTQDSSGRTIIVGSFTICNGVSVSRIARILSDGSLDTSFATGSAANSLIEKVIIQADGKIILGGTFTSFNGQPQNHIVRLNPDGSIDNTFNTGSGFDDKVTSMALQSDGKILIVGTFLNYNGISANRIIRLNPDGSKDSEFSSGLGLSNNTVYTVAVDETGNIMIGGSFTGNYNGNPLNRLLFLKPDGTLIPDFDIGDGPASGSVLAIAKGLDGSWFLEGSFTVFDNQNQGRLAKINTDGSLDIGFLSSDVGFNNSVFKVLSLADNGKMVFGSFTKFNGSPVYRIARLTNDGKLDTSYNLNKSGANNFIKTAVQQLDGQLVLGGNFTIYNDVICNRIARIDSNGNPDVSFNVGSGFNNQVYALELQSDQKIIVGGNFTKFNEVNVGRIARLMPDGSMDETFNAGIGADAIVESILVQPDGKILIGGKFETFNGVLSPRLIRLNQDGTIDSSFSVGAGFDKNVYSIALQSDGKIIVGGSFLNYNNIAQKRIVRLLPDGSLDITFNTGTGFSKGDVRTILIQPDDRALLGGTFSGNYNGVPALRMIRLLSSGEKDTTFDAGLNGTLFTMALSSDHRLIIGGNFNSVSGIAKHRIARLSLCTNSSVWDGVSWSNGSPSAGKELIFNADYLRLETAFACNCFIASDKIVTLASNHSLSLTFDYSGLGTLVLEDSASLYQFDDEITNTGIIHLKRNTTIRKFDFTFWSSPVDNQKLIEFSPLTLSDKYQSYNGVKWVTEDPAGAMKKGKGYNIRGPQTFSKDVPALYEATFKGVPNNGKITGETVESGKYYLVGNPYPTALDAVAFLSKNKFLDGTIYFWTHQTPLKPNGTKYSYSTNDYASYNAVGGIKTQRSGKIPTGFVASGQSFFARAVGNGEIHFSNQMRSRGEDNKNTQFFKPSGIKNKEAEEARIWINLSNENGIFKQLLIGYVTEATNDFESKYDGVSLSANSYVNFYSICDTKNLAIQGRRFPFDSNDTVTLGYSAKIEEKVAIEIDSVDGVLKNKDVFLEDKITHLIHNLKDKPYWFTTNTGTFNDRFVLRFTNSTLQTNEPEKIQNNLIIYQNQNQLVLDSPKEKILKIQVFDVAGQLILEQDANQKKITVLDLKPKNRVLIVKVETDSNTVLTQKVLF</sequence>
<proteinExistence type="predicted"/>
<name>A0A6I4NGC3_9FLAO</name>
<accession>A0A6I4NGC3</accession>
<evidence type="ECO:0000313" key="2">
    <source>
        <dbReference type="EMBL" id="MWB93616.1"/>
    </source>
</evidence>
<keyword evidence="3" id="KW-1185">Reference proteome</keyword>
<dbReference type="SUPFAM" id="SSF101898">
    <property type="entry name" value="NHL repeat"/>
    <property type="match status" value="1"/>
</dbReference>
<evidence type="ECO:0000256" key="1">
    <source>
        <dbReference type="SAM" id="SignalP"/>
    </source>
</evidence>
<protein>
    <submittedName>
        <fullName evidence="2">Calcium-binding protein</fullName>
    </submittedName>
</protein>
<dbReference type="RefSeq" id="WP_160373539.1">
    <property type="nucleotide sequence ID" value="NZ_WSTB01000002.1"/>
</dbReference>
<dbReference type="AlphaFoldDB" id="A0A6I4NGC3"/>
<gene>
    <name evidence="2" type="ORF">GON26_04540</name>
</gene>
<comment type="caution">
    <text evidence="2">The sequence shown here is derived from an EMBL/GenBank/DDBJ whole genome shotgun (WGS) entry which is preliminary data.</text>
</comment>
<feature type="chain" id="PRO_5026010389" evidence="1">
    <location>
        <begin position="27"/>
        <end position="1280"/>
    </location>
</feature>
<dbReference type="EMBL" id="WSTB01000002">
    <property type="protein sequence ID" value="MWB93616.1"/>
    <property type="molecule type" value="Genomic_DNA"/>
</dbReference>
<feature type="signal peptide" evidence="1">
    <location>
        <begin position="1"/>
        <end position="26"/>
    </location>
</feature>
<dbReference type="SUPFAM" id="SSF63829">
    <property type="entry name" value="Calcium-dependent phosphotriesterase"/>
    <property type="match status" value="1"/>
</dbReference>
<dbReference type="Gene3D" id="2.80.10.50">
    <property type="match status" value="6"/>
</dbReference>